<reference evidence="7 8" key="1">
    <citation type="submission" date="2020-05" db="EMBL/GenBank/DDBJ databases">
        <title>Compete genome of Limnobacter sp. SAORIC-580.</title>
        <authorList>
            <person name="Song J."/>
            <person name="Cho J.-C."/>
        </authorList>
    </citation>
    <scope>NUCLEOTIDE SEQUENCE [LARGE SCALE GENOMIC DNA]</scope>
    <source>
        <strain evidence="7 8">SAORIC-580</strain>
    </source>
</reference>
<evidence type="ECO:0000313" key="8">
    <source>
        <dbReference type="Proteomes" id="UP000501130"/>
    </source>
</evidence>
<sequence>MTWRGFRGAELAFWAIWLGALWFMAILVAPGLFKWLPRPEAGLVAGRLFYMLALYSLVSSAVLLTLSNFAGELRASLRLNALMAVILGVSVVELAWLQPHMNTLREAMAGLQGDELAAMRSQFGNMHAISSVLYSVKMIGALVWGLNRFGVTKDNKPASIPKA</sequence>
<gene>
    <name evidence="7" type="ORF">HKT17_03640</name>
</gene>
<protein>
    <submittedName>
        <fullName evidence="7">DUF4149 domain-containing protein</fullName>
    </submittedName>
</protein>
<feature type="transmembrane region" description="Helical" evidence="5">
    <location>
        <begin position="48"/>
        <end position="67"/>
    </location>
</feature>
<comment type="subcellular location">
    <subcellularLocation>
        <location evidence="1">Membrane</location>
    </subcellularLocation>
</comment>
<evidence type="ECO:0000259" key="6">
    <source>
        <dbReference type="Pfam" id="PF13664"/>
    </source>
</evidence>
<feature type="transmembrane region" description="Helical" evidence="5">
    <location>
        <begin position="79"/>
        <end position="97"/>
    </location>
</feature>
<dbReference type="Pfam" id="PF13664">
    <property type="entry name" value="DUF4149"/>
    <property type="match status" value="1"/>
</dbReference>
<keyword evidence="8" id="KW-1185">Reference proteome</keyword>
<dbReference type="EMBL" id="CP053084">
    <property type="protein sequence ID" value="QJR28870.1"/>
    <property type="molecule type" value="Genomic_DNA"/>
</dbReference>
<dbReference type="InterPro" id="IPR025423">
    <property type="entry name" value="TMEM205-like"/>
</dbReference>
<evidence type="ECO:0000256" key="2">
    <source>
        <dbReference type="ARBA" id="ARBA00022692"/>
    </source>
</evidence>
<evidence type="ECO:0000256" key="4">
    <source>
        <dbReference type="ARBA" id="ARBA00023136"/>
    </source>
</evidence>
<feature type="transmembrane region" description="Helical" evidence="5">
    <location>
        <begin position="12"/>
        <end position="36"/>
    </location>
</feature>
<dbReference type="RefSeq" id="WP_105028386.1">
    <property type="nucleotide sequence ID" value="NZ_CP053084.1"/>
</dbReference>
<keyword evidence="4 5" id="KW-0472">Membrane</keyword>
<evidence type="ECO:0000256" key="5">
    <source>
        <dbReference type="SAM" id="Phobius"/>
    </source>
</evidence>
<evidence type="ECO:0000256" key="1">
    <source>
        <dbReference type="ARBA" id="ARBA00004370"/>
    </source>
</evidence>
<accession>A0ABX6N3A4</accession>
<organism evidence="7 8">
    <name type="scientific">Limnobacter profundi</name>
    <dbReference type="NCBI Taxonomy" id="2732163"/>
    <lineage>
        <taxon>Bacteria</taxon>
        <taxon>Pseudomonadati</taxon>
        <taxon>Pseudomonadota</taxon>
        <taxon>Betaproteobacteria</taxon>
        <taxon>Burkholderiales</taxon>
        <taxon>Burkholderiaceae</taxon>
        <taxon>Limnobacter</taxon>
    </lineage>
</organism>
<feature type="transmembrane region" description="Helical" evidence="5">
    <location>
        <begin position="126"/>
        <end position="146"/>
    </location>
</feature>
<feature type="domain" description="TMEM205-like" evidence="6">
    <location>
        <begin position="13"/>
        <end position="108"/>
    </location>
</feature>
<evidence type="ECO:0000256" key="3">
    <source>
        <dbReference type="ARBA" id="ARBA00022989"/>
    </source>
</evidence>
<keyword evidence="3 5" id="KW-1133">Transmembrane helix</keyword>
<proteinExistence type="predicted"/>
<evidence type="ECO:0000313" key="7">
    <source>
        <dbReference type="EMBL" id="QJR28870.1"/>
    </source>
</evidence>
<keyword evidence="2 5" id="KW-0812">Transmembrane</keyword>
<dbReference type="Proteomes" id="UP000501130">
    <property type="component" value="Chromosome"/>
</dbReference>
<name>A0ABX6N3A4_9BURK</name>